<comment type="caution">
    <text evidence="1">The sequence shown here is derived from an EMBL/GenBank/DDBJ whole genome shotgun (WGS) entry which is preliminary data.</text>
</comment>
<reference evidence="1 2" key="1">
    <citation type="journal article" date="2014" name="Genome Announc.">
        <title>Genome Sequence of Gammaproteobacterial Pseudohaliea rubra Type Strain DSM 19751, Isolated from Coastal Seawater of the Mediterranean Sea.</title>
        <authorList>
            <person name="Spring S."/>
            <person name="Fiebig A."/>
            <person name="Riedel T."/>
            <person name="Goker M."/>
            <person name="Klenk H.P."/>
        </authorList>
    </citation>
    <scope>NUCLEOTIDE SEQUENCE [LARGE SCALE GENOMIC DNA]</scope>
    <source>
        <strain evidence="1 2">DSM 19751</strain>
    </source>
</reference>
<dbReference type="PATRIC" id="fig|1265313.6.peg.1692"/>
<protein>
    <submittedName>
        <fullName evidence="1">Putative secreted protein</fullName>
    </submittedName>
</protein>
<dbReference type="Gene3D" id="3.40.50.150">
    <property type="entry name" value="Vaccinia Virus protein VP39"/>
    <property type="match status" value="1"/>
</dbReference>
<evidence type="ECO:0000313" key="2">
    <source>
        <dbReference type="Proteomes" id="UP000029640"/>
    </source>
</evidence>
<dbReference type="AlphaFoldDB" id="A0A095VQI5"/>
<accession>A0A095VQI5</accession>
<name>A0A095VQI5_9GAMM</name>
<dbReference type="InterPro" id="IPR029063">
    <property type="entry name" value="SAM-dependent_MTases_sf"/>
</dbReference>
<dbReference type="OrthoDB" id="240750at2"/>
<dbReference type="RefSeq" id="WP_035517547.1">
    <property type="nucleotide sequence ID" value="NZ_KN234782.1"/>
</dbReference>
<proteinExistence type="predicted"/>
<sequence length="205" mass="21291">MGPELPLDIDRVPGFLEAGEGAALYRHGCAAVALGPLVEIGSYCGRSTVYLGCACRDSGGALYAVDHHRGSEEHQPGEAFHDPTLLDPGTGTVDTFRRFRQTLAAAGLEPFVLPVVAGGVLFAAYFPGPAGLVFIDGGHSLAAALADYRAWAGKVARGGVLAIHDIYPDPASGGQAPAAVRRLALDSGLFEEIDAAGSLRVLRRL</sequence>
<gene>
    <name evidence="1" type="ORF">HRUBRA_01711</name>
</gene>
<dbReference type="eggNOG" id="COG4122">
    <property type="taxonomic scope" value="Bacteria"/>
</dbReference>
<dbReference type="SUPFAM" id="SSF53335">
    <property type="entry name" value="S-adenosyl-L-methionine-dependent methyltransferases"/>
    <property type="match status" value="1"/>
</dbReference>
<dbReference type="Proteomes" id="UP000029640">
    <property type="component" value="Unassembled WGS sequence"/>
</dbReference>
<dbReference type="HOGENOM" id="CLU_090900_0_0_6"/>
<keyword evidence="2" id="KW-1185">Reference proteome</keyword>
<dbReference type="EMBL" id="AUVB01000051">
    <property type="protein sequence ID" value="KGE03717.1"/>
    <property type="molecule type" value="Genomic_DNA"/>
</dbReference>
<evidence type="ECO:0000313" key="1">
    <source>
        <dbReference type="EMBL" id="KGE03717.1"/>
    </source>
</evidence>
<dbReference type="STRING" id="1265313.HRUBRA_01711"/>
<dbReference type="Pfam" id="PF13578">
    <property type="entry name" value="Methyltransf_24"/>
    <property type="match status" value="1"/>
</dbReference>
<organism evidence="1 2">
    <name type="scientific">Pseudohaliea rubra DSM 19751</name>
    <dbReference type="NCBI Taxonomy" id="1265313"/>
    <lineage>
        <taxon>Bacteria</taxon>
        <taxon>Pseudomonadati</taxon>
        <taxon>Pseudomonadota</taxon>
        <taxon>Gammaproteobacteria</taxon>
        <taxon>Cellvibrionales</taxon>
        <taxon>Halieaceae</taxon>
        <taxon>Pseudohaliea</taxon>
    </lineage>
</organism>